<dbReference type="InterPro" id="IPR024930">
    <property type="entry name" value="Skp_dom_sf"/>
</dbReference>
<dbReference type="RefSeq" id="WP_008858928.1">
    <property type="nucleotide sequence ID" value="NZ_JH591187.1"/>
</dbReference>
<dbReference type="AlphaFoldDB" id="H1CYI4"/>
<reference evidence="3 4" key="1">
    <citation type="submission" date="2011-11" db="EMBL/GenBank/DDBJ databases">
        <title>The Genome Sequence of Dialister succinatiphilus YIT 11850.</title>
        <authorList>
            <consortium name="The Broad Institute Genome Sequencing Platform"/>
            <person name="Earl A."/>
            <person name="Ward D."/>
            <person name="Feldgarden M."/>
            <person name="Gevers D."/>
            <person name="Morotomi M."/>
            <person name="Young S.K."/>
            <person name="Zeng Q."/>
            <person name="Gargeya S."/>
            <person name="Fitzgerald M."/>
            <person name="Haas B."/>
            <person name="Abouelleil A."/>
            <person name="Alvarado L."/>
            <person name="Arachchi H.M."/>
            <person name="Berlin A."/>
            <person name="Brown A."/>
            <person name="Chapman S.B."/>
            <person name="Dunbar C."/>
            <person name="Gearin G."/>
            <person name="Goldberg J."/>
            <person name="Griggs A."/>
            <person name="Gujja S."/>
            <person name="Heiman D."/>
            <person name="Howarth C."/>
            <person name="Lui A."/>
            <person name="MacDonald P.J.P."/>
            <person name="Montmayeur A."/>
            <person name="Murphy C."/>
            <person name="Neiman D."/>
            <person name="Pearson M."/>
            <person name="Priest M."/>
            <person name="Roberts A."/>
            <person name="Saif S."/>
            <person name="Shea T."/>
            <person name="Sisk P."/>
            <person name="Stolte C."/>
            <person name="Sykes S."/>
            <person name="Wortman J."/>
            <person name="Nusbaum C."/>
            <person name="Birren B."/>
        </authorList>
    </citation>
    <scope>NUCLEOTIDE SEQUENCE [LARGE SCALE GENOMIC DNA]</scope>
    <source>
        <strain evidence="3 4">YIT 11850</strain>
    </source>
</reference>
<dbReference type="PROSITE" id="PS51257">
    <property type="entry name" value="PROKAR_LIPOPROTEIN"/>
    <property type="match status" value="1"/>
</dbReference>
<proteinExistence type="predicted"/>
<dbReference type="EMBL" id="ADLT01000014">
    <property type="protein sequence ID" value="EHO63665.1"/>
    <property type="molecule type" value="Genomic_DNA"/>
</dbReference>
<feature type="signal peptide" evidence="2">
    <location>
        <begin position="1"/>
        <end position="18"/>
    </location>
</feature>
<evidence type="ECO:0000313" key="3">
    <source>
        <dbReference type="EMBL" id="EHO63665.1"/>
    </source>
</evidence>
<dbReference type="SMART" id="SM00935">
    <property type="entry name" value="OmpH"/>
    <property type="match status" value="1"/>
</dbReference>
<name>H1CYI4_9FIRM</name>
<feature type="chain" id="PRO_5003548525" description="Outer membrane protein" evidence="2">
    <location>
        <begin position="19"/>
        <end position="152"/>
    </location>
</feature>
<keyword evidence="2" id="KW-0732">Signal</keyword>
<evidence type="ECO:0000256" key="2">
    <source>
        <dbReference type="SAM" id="SignalP"/>
    </source>
</evidence>
<dbReference type="PATRIC" id="fig|742743.3.peg.434"/>
<evidence type="ECO:0000256" key="1">
    <source>
        <dbReference type="SAM" id="MobiDB-lite"/>
    </source>
</evidence>
<evidence type="ECO:0000313" key="4">
    <source>
        <dbReference type="Proteomes" id="UP000003277"/>
    </source>
</evidence>
<accession>H1CYI4</accession>
<dbReference type="Proteomes" id="UP000003277">
    <property type="component" value="Unassembled WGS sequence"/>
</dbReference>
<dbReference type="SUPFAM" id="SSF111384">
    <property type="entry name" value="OmpH-like"/>
    <property type="match status" value="1"/>
</dbReference>
<dbReference type="eggNOG" id="COG2825">
    <property type="taxonomic scope" value="Bacteria"/>
</dbReference>
<evidence type="ECO:0008006" key="5">
    <source>
        <dbReference type="Google" id="ProtNLM"/>
    </source>
</evidence>
<protein>
    <recommendedName>
        <fullName evidence="5">Outer membrane protein</fullName>
    </recommendedName>
</protein>
<dbReference type="GeneID" id="98912393"/>
<feature type="region of interest" description="Disordered" evidence="1">
    <location>
        <begin position="57"/>
        <end position="78"/>
    </location>
</feature>
<dbReference type="InterPro" id="IPR005632">
    <property type="entry name" value="Chaperone_Skp"/>
</dbReference>
<dbReference type="Gene3D" id="3.30.910.20">
    <property type="entry name" value="Skp domain"/>
    <property type="match status" value="1"/>
</dbReference>
<comment type="caution">
    <text evidence="3">The sequence shown here is derived from an EMBL/GenBank/DDBJ whole genome shotgun (WGS) entry which is preliminary data.</text>
</comment>
<dbReference type="OrthoDB" id="1629141at2"/>
<gene>
    <name evidence="3" type="ORF">HMPREF9453_00422</name>
</gene>
<dbReference type="HOGENOM" id="CLU_128691_1_0_9"/>
<dbReference type="STRING" id="742743.HMPREF9453_00422"/>
<organism evidence="3 4">
    <name type="scientific">Dialister succinatiphilus YIT 11850</name>
    <dbReference type="NCBI Taxonomy" id="742743"/>
    <lineage>
        <taxon>Bacteria</taxon>
        <taxon>Bacillati</taxon>
        <taxon>Bacillota</taxon>
        <taxon>Negativicutes</taxon>
        <taxon>Veillonellales</taxon>
        <taxon>Veillonellaceae</taxon>
        <taxon>Dialister</taxon>
    </lineage>
</organism>
<keyword evidence="4" id="KW-1185">Reference proteome</keyword>
<dbReference type="GO" id="GO:0051082">
    <property type="term" value="F:unfolded protein binding"/>
    <property type="evidence" value="ECO:0007669"/>
    <property type="project" value="InterPro"/>
</dbReference>
<sequence length="152" mass="16468">MNKASLKKLACIGMIAFAAVITGCGSEHKVAVVDYQKLEDQSPKIKAIQQEITDKDKEISNRLAEDSKKGLSDEEMQKKVQSAQQERMIFIQSKQKQIESMIQSQAGIIAKEKNIGIVMNKMSVPAGAVDITDEVLAKIDGGASKAASSQSK</sequence>